<keyword evidence="3" id="KW-1185">Reference proteome</keyword>
<dbReference type="OrthoDB" id="2532734at2759"/>
<feature type="compositionally biased region" description="Basic and acidic residues" evidence="1">
    <location>
        <begin position="30"/>
        <end position="42"/>
    </location>
</feature>
<reference evidence="2" key="1">
    <citation type="submission" date="2021-03" db="EMBL/GenBank/DDBJ databases">
        <authorList>
            <person name="Tagirdzhanova G."/>
        </authorList>
    </citation>
    <scope>NUCLEOTIDE SEQUENCE</scope>
</reference>
<dbReference type="Proteomes" id="UP000664203">
    <property type="component" value="Unassembled WGS sequence"/>
</dbReference>
<proteinExistence type="predicted"/>
<dbReference type="AlphaFoldDB" id="A0A8H3IZP9"/>
<sequence>MPVHPSEEEAPAGIYEKIAKDPSSTTESTASDHENHENEHTPGKASAQDHQSKGPAIPMNMSDMPPKASKEELKARSEELNN</sequence>
<gene>
    <name evidence="2" type="ORF">ALECFALPRED_007164</name>
</gene>
<name>A0A8H3IZP9_9LECA</name>
<organism evidence="2 3">
    <name type="scientific">Alectoria fallacina</name>
    <dbReference type="NCBI Taxonomy" id="1903189"/>
    <lineage>
        <taxon>Eukaryota</taxon>
        <taxon>Fungi</taxon>
        <taxon>Dikarya</taxon>
        <taxon>Ascomycota</taxon>
        <taxon>Pezizomycotina</taxon>
        <taxon>Lecanoromycetes</taxon>
        <taxon>OSLEUM clade</taxon>
        <taxon>Lecanoromycetidae</taxon>
        <taxon>Lecanorales</taxon>
        <taxon>Lecanorineae</taxon>
        <taxon>Parmeliaceae</taxon>
        <taxon>Alectoria</taxon>
    </lineage>
</organism>
<evidence type="ECO:0000256" key="1">
    <source>
        <dbReference type="SAM" id="MobiDB-lite"/>
    </source>
</evidence>
<comment type="caution">
    <text evidence="2">The sequence shown here is derived from an EMBL/GenBank/DDBJ whole genome shotgun (WGS) entry which is preliminary data.</text>
</comment>
<evidence type="ECO:0000313" key="3">
    <source>
        <dbReference type="Proteomes" id="UP000664203"/>
    </source>
</evidence>
<protein>
    <submittedName>
        <fullName evidence="2">Uncharacterized protein</fullName>
    </submittedName>
</protein>
<feature type="compositionally biased region" description="Basic and acidic residues" evidence="1">
    <location>
        <begin position="68"/>
        <end position="82"/>
    </location>
</feature>
<accession>A0A8H3IZP9</accession>
<evidence type="ECO:0000313" key="2">
    <source>
        <dbReference type="EMBL" id="CAF9937295.1"/>
    </source>
</evidence>
<feature type="region of interest" description="Disordered" evidence="1">
    <location>
        <begin position="1"/>
        <end position="82"/>
    </location>
</feature>
<dbReference type="EMBL" id="CAJPDR010000465">
    <property type="protein sequence ID" value="CAF9937295.1"/>
    <property type="molecule type" value="Genomic_DNA"/>
</dbReference>